<sequence length="83" mass="9260">MRGLIWNCRGVGKKGMATCLSDLISDHSLDFLGLQETMKKNFSPKCLRKIDPFSIFEWVWIPSCGKSGGIIAGARKDNLDLRS</sequence>
<name>A0A452YB53_AEGTS</name>
<dbReference type="EnsemblPlants" id="AET1Gv20361900.1">
    <property type="protein sequence ID" value="AET1Gv20361900.1"/>
    <property type="gene ID" value="AET1Gv20361900"/>
</dbReference>
<reference evidence="1" key="4">
    <citation type="submission" date="2019-03" db="UniProtKB">
        <authorList>
            <consortium name="EnsemblPlants"/>
        </authorList>
    </citation>
    <scope>IDENTIFICATION</scope>
</reference>
<dbReference type="SUPFAM" id="SSF56219">
    <property type="entry name" value="DNase I-like"/>
    <property type="match status" value="1"/>
</dbReference>
<dbReference type="Proteomes" id="UP000015105">
    <property type="component" value="Chromosome 1D"/>
</dbReference>
<evidence type="ECO:0008006" key="3">
    <source>
        <dbReference type="Google" id="ProtNLM"/>
    </source>
</evidence>
<organism evidence="1 2">
    <name type="scientific">Aegilops tauschii subsp. strangulata</name>
    <name type="common">Goatgrass</name>
    <dbReference type="NCBI Taxonomy" id="200361"/>
    <lineage>
        <taxon>Eukaryota</taxon>
        <taxon>Viridiplantae</taxon>
        <taxon>Streptophyta</taxon>
        <taxon>Embryophyta</taxon>
        <taxon>Tracheophyta</taxon>
        <taxon>Spermatophyta</taxon>
        <taxon>Magnoliopsida</taxon>
        <taxon>Liliopsida</taxon>
        <taxon>Poales</taxon>
        <taxon>Poaceae</taxon>
        <taxon>BOP clade</taxon>
        <taxon>Pooideae</taxon>
        <taxon>Triticodae</taxon>
        <taxon>Triticeae</taxon>
        <taxon>Triticinae</taxon>
        <taxon>Aegilops</taxon>
    </lineage>
</organism>
<reference evidence="2" key="1">
    <citation type="journal article" date="2014" name="Science">
        <title>Ancient hybridizations among the ancestral genomes of bread wheat.</title>
        <authorList>
            <consortium name="International Wheat Genome Sequencing Consortium,"/>
            <person name="Marcussen T."/>
            <person name="Sandve S.R."/>
            <person name="Heier L."/>
            <person name="Spannagl M."/>
            <person name="Pfeifer M."/>
            <person name="Jakobsen K.S."/>
            <person name="Wulff B.B."/>
            <person name="Steuernagel B."/>
            <person name="Mayer K.F."/>
            <person name="Olsen O.A."/>
        </authorList>
    </citation>
    <scope>NUCLEOTIDE SEQUENCE [LARGE SCALE GENOMIC DNA]</scope>
    <source>
        <strain evidence="2">cv. AL8/78</strain>
    </source>
</reference>
<reference evidence="1" key="3">
    <citation type="journal article" date="2017" name="Nature">
        <title>Genome sequence of the progenitor of the wheat D genome Aegilops tauschii.</title>
        <authorList>
            <person name="Luo M.C."/>
            <person name="Gu Y.Q."/>
            <person name="Puiu D."/>
            <person name="Wang H."/>
            <person name="Twardziok S.O."/>
            <person name="Deal K.R."/>
            <person name="Huo N."/>
            <person name="Zhu T."/>
            <person name="Wang L."/>
            <person name="Wang Y."/>
            <person name="McGuire P.E."/>
            <person name="Liu S."/>
            <person name="Long H."/>
            <person name="Ramasamy R.K."/>
            <person name="Rodriguez J.C."/>
            <person name="Van S.L."/>
            <person name="Yuan L."/>
            <person name="Wang Z."/>
            <person name="Xia Z."/>
            <person name="Xiao L."/>
            <person name="Anderson O.D."/>
            <person name="Ouyang S."/>
            <person name="Liang Y."/>
            <person name="Zimin A.V."/>
            <person name="Pertea G."/>
            <person name="Qi P."/>
            <person name="Bennetzen J.L."/>
            <person name="Dai X."/>
            <person name="Dawson M.W."/>
            <person name="Muller H.G."/>
            <person name="Kugler K."/>
            <person name="Rivarola-Duarte L."/>
            <person name="Spannagl M."/>
            <person name="Mayer K.F.X."/>
            <person name="Lu F.H."/>
            <person name="Bevan M.W."/>
            <person name="Leroy P."/>
            <person name="Li P."/>
            <person name="You F.M."/>
            <person name="Sun Q."/>
            <person name="Liu Z."/>
            <person name="Lyons E."/>
            <person name="Wicker T."/>
            <person name="Salzberg S.L."/>
            <person name="Devos K.M."/>
            <person name="Dvorak J."/>
        </authorList>
    </citation>
    <scope>NUCLEOTIDE SEQUENCE [LARGE SCALE GENOMIC DNA]</scope>
    <source>
        <strain evidence="1">cv. AL8/78</strain>
    </source>
</reference>
<evidence type="ECO:0000313" key="2">
    <source>
        <dbReference type="Proteomes" id="UP000015105"/>
    </source>
</evidence>
<protein>
    <recommendedName>
        <fullName evidence="3">Endonuclease/exonuclease/phosphatase domain-containing protein</fullName>
    </recommendedName>
</protein>
<reference evidence="2" key="2">
    <citation type="journal article" date="2017" name="Nat. Plants">
        <title>The Aegilops tauschii genome reveals multiple impacts of transposons.</title>
        <authorList>
            <person name="Zhao G."/>
            <person name="Zou C."/>
            <person name="Li K."/>
            <person name="Wang K."/>
            <person name="Li T."/>
            <person name="Gao L."/>
            <person name="Zhang X."/>
            <person name="Wang H."/>
            <person name="Yang Z."/>
            <person name="Liu X."/>
            <person name="Jiang W."/>
            <person name="Mao L."/>
            <person name="Kong X."/>
            <person name="Jiao Y."/>
            <person name="Jia J."/>
        </authorList>
    </citation>
    <scope>NUCLEOTIDE SEQUENCE [LARGE SCALE GENOMIC DNA]</scope>
    <source>
        <strain evidence="2">cv. AL8/78</strain>
    </source>
</reference>
<dbReference type="Gramene" id="AET1Gv20361900.1">
    <property type="protein sequence ID" value="AET1Gv20361900.1"/>
    <property type="gene ID" value="AET1Gv20361900"/>
</dbReference>
<evidence type="ECO:0000313" key="1">
    <source>
        <dbReference type="EnsemblPlants" id="AET1Gv20361900.1"/>
    </source>
</evidence>
<keyword evidence="2" id="KW-1185">Reference proteome</keyword>
<dbReference type="InterPro" id="IPR036691">
    <property type="entry name" value="Endo/exonu/phosph_ase_sf"/>
</dbReference>
<reference evidence="1" key="5">
    <citation type="journal article" date="2021" name="G3 (Bethesda)">
        <title>Aegilops tauschii genome assembly Aet v5.0 features greater sequence contiguity and improved annotation.</title>
        <authorList>
            <person name="Wang L."/>
            <person name="Zhu T."/>
            <person name="Rodriguez J.C."/>
            <person name="Deal K.R."/>
            <person name="Dubcovsky J."/>
            <person name="McGuire P.E."/>
            <person name="Lux T."/>
            <person name="Spannagl M."/>
            <person name="Mayer K.F.X."/>
            <person name="Baldrich P."/>
            <person name="Meyers B.C."/>
            <person name="Huo N."/>
            <person name="Gu Y.Q."/>
            <person name="Zhou H."/>
            <person name="Devos K.M."/>
            <person name="Bennetzen J.L."/>
            <person name="Unver T."/>
            <person name="Budak H."/>
            <person name="Gulick P.J."/>
            <person name="Galiba G."/>
            <person name="Kalapos B."/>
            <person name="Nelson D.R."/>
            <person name="Li P."/>
            <person name="You F.M."/>
            <person name="Luo M.C."/>
            <person name="Dvorak J."/>
        </authorList>
    </citation>
    <scope>NUCLEOTIDE SEQUENCE [LARGE SCALE GENOMIC DNA]</scope>
    <source>
        <strain evidence="1">cv. AL8/78</strain>
    </source>
</reference>
<proteinExistence type="predicted"/>
<accession>A0A452YB53</accession>
<dbReference type="AlphaFoldDB" id="A0A452YB53"/>